<keyword evidence="2" id="KW-1185">Reference proteome</keyword>
<name>A0A3P6QMC7_DIBLA</name>
<sequence>MTCTDHQLQSTKTGIAIYANLPLFSDNYDEQVRLQVISLDHVVSTLIRSELSLLKENLNAMSQKSTLLQSSSVDHHQHMSVDECSMKVIQLETLLEFARETARILFTCLGASGQEGLLTPAQSKPDLQATLRVETPPPV</sequence>
<proteinExistence type="predicted"/>
<accession>A0A3P6QMC7</accession>
<evidence type="ECO:0000313" key="2">
    <source>
        <dbReference type="Proteomes" id="UP000281553"/>
    </source>
</evidence>
<reference evidence="1 2" key="1">
    <citation type="submission" date="2018-11" db="EMBL/GenBank/DDBJ databases">
        <authorList>
            <consortium name="Pathogen Informatics"/>
        </authorList>
    </citation>
    <scope>NUCLEOTIDE SEQUENCE [LARGE SCALE GENOMIC DNA]</scope>
</reference>
<feature type="non-terminal residue" evidence="1">
    <location>
        <position position="139"/>
    </location>
</feature>
<dbReference type="OrthoDB" id="6285922at2759"/>
<dbReference type="EMBL" id="UYRU01016698">
    <property type="protein sequence ID" value="VDK52226.1"/>
    <property type="molecule type" value="Genomic_DNA"/>
</dbReference>
<dbReference type="AlphaFoldDB" id="A0A3P6QMC7"/>
<gene>
    <name evidence="1" type="ORF">DILT_LOCUS1894</name>
</gene>
<protein>
    <submittedName>
        <fullName evidence="1">Uncharacterized protein</fullName>
    </submittedName>
</protein>
<evidence type="ECO:0000313" key="1">
    <source>
        <dbReference type="EMBL" id="VDK52226.1"/>
    </source>
</evidence>
<dbReference type="Proteomes" id="UP000281553">
    <property type="component" value="Unassembled WGS sequence"/>
</dbReference>
<organism evidence="1 2">
    <name type="scientific">Dibothriocephalus latus</name>
    <name type="common">Fish tapeworm</name>
    <name type="synonym">Diphyllobothrium latum</name>
    <dbReference type="NCBI Taxonomy" id="60516"/>
    <lineage>
        <taxon>Eukaryota</taxon>
        <taxon>Metazoa</taxon>
        <taxon>Spiralia</taxon>
        <taxon>Lophotrochozoa</taxon>
        <taxon>Platyhelminthes</taxon>
        <taxon>Cestoda</taxon>
        <taxon>Eucestoda</taxon>
        <taxon>Diphyllobothriidea</taxon>
        <taxon>Diphyllobothriidae</taxon>
        <taxon>Dibothriocephalus</taxon>
    </lineage>
</organism>